<name>A0A2N5NBL8_9BACL</name>
<evidence type="ECO:0000313" key="1">
    <source>
        <dbReference type="EMBL" id="PLT47714.1"/>
    </source>
</evidence>
<sequence>MNKHYEQVKEFHAAFGAPVAAAPSMAARGEGDAVAQAAAATEELAGRMKAASLRGEGGRALARASWMAEELAEFLAAETVEDQADALIDLMYFALGTFVEMGVEPQRLFEIVHGANMAKLGPDGKPIYNEQGKVAKPAGWQAPEPQLIAEIERQRERAGSVG</sequence>
<proteinExistence type="predicted"/>
<dbReference type="AlphaFoldDB" id="A0A2N5NBL8"/>
<dbReference type="RefSeq" id="WP_028598664.1">
    <property type="nucleotide sequence ID" value="NZ_BIMM01000088.1"/>
</dbReference>
<organism evidence="1 2">
    <name type="scientific">Paenibacillus pasadenensis</name>
    <dbReference type="NCBI Taxonomy" id="217090"/>
    <lineage>
        <taxon>Bacteria</taxon>
        <taxon>Bacillati</taxon>
        <taxon>Bacillota</taxon>
        <taxon>Bacilli</taxon>
        <taxon>Bacillales</taxon>
        <taxon>Paenibacillaceae</taxon>
        <taxon>Paenibacillus</taxon>
    </lineage>
</organism>
<dbReference type="GO" id="GO:0016787">
    <property type="term" value="F:hydrolase activity"/>
    <property type="evidence" value="ECO:0007669"/>
    <property type="project" value="UniProtKB-KW"/>
</dbReference>
<gene>
    <name evidence="1" type="ORF">B8V81_1938</name>
</gene>
<comment type="caution">
    <text evidence="1">The sequence shown here is derived from an EMBL/GenBank/DDBJ whole genome shotgun (WGS) entry which is preliminary data.</text>
</comment>
<reference evidence="1 2" key="1">
    <citation type="submission" date="2017-05" db="EMBL/GenBank/DDBJ databases">
        <title>Functional genome analysis of Paenibacillus pasadenensis strain R16: insights on endophytic life style and antifungal activity.</title>
        <authorList>
            <person name="Passera A."/>
            <person name="Marcolungo L."/>
            <person name="Casati P."/>
            <person name="Brasca M."/>
            <person name="Quaglino F."/>
            <person name="Delledonne M."/>
        </authorList>
    </citation>
    <scope>NUCLEOTIDE SEQUENCE [LARGE SCALE GENOMIC DNA]</scope>
    <source>
        <strain evidence="1 2">R16</strain>
    </source>
</reference>
<evidence type="ECO:0000313" key="2">
    <source>
        <dbReference type="Proteomes" id="UP000234789"/>
    </source>
</evidence>
<dbReference type="Pfam" id="PF01503">
    <property type="entry name" value="PRA-PH"/>
    <property type="match status" value="1"/>
</dbReference>
<dbReference type="InterPro" id="IPR023292">
    <property type="entry name" value="NTP_PyroPHydrolase-like_dom_sf"/>
</dbReference>
<dbReference type="InterPro" id="IPR021130">
    <property type="entry name" value="PRib-ATP_PPHydrolase-like"/>
</dbReference>
<protein>
    <submittedName>
        <fullName evidence="1">HMP-PP hydrolase (Pyridoxal phosphatase) Cof</fullName>
    </submittedName>
</protein>
<dbReference type="Proteomes" id="UP000234789">
    <property type="component" value="Unassembled WGS sequence"/>
</dbReference>
<dbReference type="Gene3D" id="1.10.3420.10">
    <property type="entry name" value="putative ntp pyrophosphohydrolase like domain"/>
    <property type="match status" value="1"/>
</dbReference>
<accession>A0A2N5NBL8</accession>
<keyword evidence="2" id="KW-1185">Reference proteome</keyword>
<dbReference type="OrthoDB" id="9810101at2"/>
<dbReference type="EMBL" id="NFEZ01000003">
    <property type="protein sequence ID" value="PLT47714.1"/>
    <property type="molecule type" value="Genomic_DNA"/>
</dbReference>
<keyword evidence="1" id="KW-0378">Hydrolase</keyword>